<proteinExistence type="predicted"/>
<dbReference type="InterPro" id="IPR035782">
    <property type="entry name" value="SPRY_RanBP9/10"/>
</dbReference>
<dbReference type="STRING" id="50990.A0A4Y7QMR5"/>
<feature type="compositionally biased region" description="Basic and acidic residues" evidence="1">
    <location>
        <begin position="286"/>
        <end position="301"/>
    </location>
</feature>
<dbReference type="InterPro" id="IPR006595">
    <property type="entry name" value="CTLH_C"/>
</dbReference>
<dbReference type="InterPro" id="IPR003877">
    <property type="entry name" value="SPRY_dom"/>
</dbReference>
<dbReference type="PROSITE" id="PS50896">
    <property type="entry name" value="LISH"/>
    <property type="match status" value="1"/>
</dbReference>
<protein>
    <submittedName>
        <fullName evidence="4">SPRY-domain-containing protein</fullName>
    </submittedName>
</protein>
<dbReference type="EMBL" id="ML170157">
    <property type="protein sequence ID" value="TDL28944.1"/>
    <property type="molecule type" value="Genomic_DNA"/>
</dbReference>
<dbReference type="PROSITE" id="PS50897">
    <property type="entry name" value="CTLH"/>
    <property type="match status" value="1"/>
</dbReference>
<dbReference type="Gene3D" id="2.60.120.920">
    <property type="match status" value="1"/>
</dbReference>
<dbReference type="InterPro" id="IPR013144">
    <property type="entry name" value="CRA_dom"/>
</dbReference>
<evidence type="ECO:0000313" key="4">
    <source>
        <dbReference type="EMBL" id="TDL28944.1"/>
    </source>
</evidence>
<dbReference type="Pfam" id="PF08513">
    <property type="entry name" value="LisH"/>
    <property type="match status" value="1"/>
</dbReference>
<feature type="domain" description="B30.2/SPRY" evidence="2">
    <location>
        <begin position="40"/>
        <end position="231"/>
    </location>
</feature>
<dbReference type="Pfam" id="PF00622">
    <property type="entry name" value="SPRY"/>
    <property type="match status" value="1"/>
</dbReference>
<gene>
    <name evidence="4" type="ORF">BD410DRAFT_738803</name>
</gene>
<feature type="region of interest" description="Disordered" evidence="1">
    <location>
        <begin position="1"/>
        <end position="44"/>
    </location>
</feature>
<feature type="region of interest" description="Disordered" evidence="1">
    <location>
        <begin position="347"/>
        <end position="373"/>
    </location>
</feature>
<dbReference type="InterPro" id="IPR043136">
    <property type="entry name" value="B30.2/SPRY_sf"/>
</dbReference>
<dbReference type="PROSITE" id="PS50188">
    <property type="entry name" value="B302_SPRY"/>
    <property type="match status" value="1"/>
</dbReference>
<name>A0A4Y7QMR5_9AGAM</name>
<dbReference type="AlphaFoldDB" id="A0A4Y7QMR5"/>
<reference evidence="4 5" key="1">
    <citation type="submission" date="2018-06" db="EMBL/GenBank/DDBJ databases">
        <title>A transcriptomic atlas of mushroom development highlights an independent origin of complex multicellularity.</title>
        <authorList>
            <consortium name="DOE Joint Genome Institute"/>
            <person name="Krizsan K."/>
            <person name="Almasi E."/>
            <person name="Merenyi Z."/>
            <person name="Sahu N."/>
            <person name="Viragh M."/>
            <person name="Koszo T."/>
            <person name="Mondo S."/>
            <person name="Kiss B."/>
            <person name="Balint B."/>
            <person name="Kues U."/>
            <person name="Barry K."/>
            <person name="Hegedus J.C."/>
            <person name="Henrissat B."/>
            <person name="Johnson J."/>
            <person name="Lipzen A."/>
            <person name="Ohm R."/>
            <person name="Nagy I."/>
            <person name="Pangilinan J."/>
            <person name="Yan J."/>
            <person name="Xiong Y."/>
            <person name="Grigoriev I.V."/>
            <person name="Hibbett D.S."/>
            <person name="Nagy L.G."/>
        </authorList>
    </citation>
    <scope>NUCLEOTIDE SEQUENCE [LARGE SCALE GENOMIC DNA]</scope>
    <source>
        <strain evidence="4 5">SZMC22713</strain>
    </source>
</reference>
<dbReference type="CDD" id="cd12909">
    <property type="entry name" value="SPRY_RanBP9_10"/>
    <property type="match status" value="1"/>
</dbReference>
<keyword evidence="5" id="KW-1185">Reference proteome</keyword>
<dbReference type="Proteomes" id="UP000294933">
    <property type="component" value="Unassembled WGS sequence"/>
</dbReference>
<feature type="region of interest" description="Disordered" evidence="1">
    <location>
        <begin position="276"/>
        <end position="301"/>
    </location>
</feature>
<dbReference type="InterPro" id="IPR024964">
    <property type="entry name" value="CTLH/CRA"/>
</dbReference>
<sequence length="658" mass="72267">MDTSPAGPVLQATQAHRIGRAFTPTSDSDEDSETSRDRTSAGYVPSSPFVSAQPILRLPTRWSEQDRHASITVSVDGRELHFHGPTNTGDKEAAAARTNHPIPPACGIFYYEVEILNKGQKGYISIGFSIAGVRLNRLPGWEKNSWGYHGDDGHSFVASEKDGSPFGPRFSTGDVIGCGIDFSTYKAFYTKNGAYLGTVFDGVGEHDPIYPSIGLRSAGEAVRVNFGQEPFKYDIDYHVHQTREREWANIQEIPVTWLIDPTNNIFTIEADKSPMAEKASAPTPVMDDHAVKDETGSAPPKDKIREEVFVPIKLPQDFQTPINKLVLSYLTHHGYEKTARAFQTQLDAKRGVRSAPKHLSSSSSRDPRVNGSVDTDIKMETEDMTSSVSQLDFDGLEPEGPNHDELQSRQRIVNAVLTGDIDRALEETRERHPAVLEREDGIMLFKLRCRKFVELVLESSEALKRVKADAEASEVEIEVDGKGGYDGRDSGNAMEVDDDNAHLPPTTNGYANGTGSAAIPIHRPSSRKREVSRPPLVPSVSKCQTTLSDAVAYGKQLQADYKGDTRPEVQSLFKRTFGLVAYDDPLEAGGDVAELASQEARSRLAQEVNQAILESQGRPSRPALERMYRQTSATLTQLGLMGVGAAAFADMTNEFLDL</sequence>
<dbReference type="Pfam" id="PF10607">
    <property type="entry name" value="CTLH"/>
    <property type="match status" value="1"/>
</dbReference>
<dbReference type="VEuPathDB" id="FungiDB:BD410DRAFT_738803"/>
<evidence type="ECO:0000259" key="3">
    <source>
        <dbReference type="PROSITE" id="PS50897"/>
    </source>
</evidence>
<dbReference type="InterPro" id="IPR006594">
    <property type="entry name" value="LisH"/>
</dbReference>
<evidence type="ECO:0000313" key="5">
    <source>
        <dbReference type="Proteomes" id="UP000294933"/>
    </source>
</evidence>
<evidence type="ECO:0000259" key="2">
    <source>
        <dbReference type="PROSITE" id="PS50188"/>
    </source>
</evidence>
<dbReference type="InterPro" id="IPR013320">
    <property type="entry name" value="ConA-like_dom_sf"/>
</dbReference>
<dbReference type="SMART" id="SM00757">
    <property type="entry name" value="CRA"/>
    <property type="match status" value="1"/>
</dbReference>
<organism evidence="4 5">
    <name type="scientific">Rickenella mellea</name>
    <dbReference type="NCBI Taxonomy" id="50990"/>
    <lineage>
        <taxon>Eukaryota</taxon>
        <taxon>Fungi</taxon>
        <taxon>Dikarya</taxon>
        <taxon>Basidiomycota</taxon>
        <taxon>Agaricomycotina</taxon>
        <taxon>Agaricomycetes</taxon>
        <taxon>Hymenochaetales</taxon>
        <taxon>Rickenellaceae</taxon>
        <taxon>Rickenella</taxon>
    </lineage>
</organism>
<feature type="domain" description="CTLH" evidence="3">
    <location>
        <begin position="405"/>
        <end position="463"/>
    </location>
</feature>
<dbReference type="InterPro" id="IPR001870">
    <property type="entry name" value="B30.2/SPRY"/>
</dbReference>
<dbReference type="SMART" id="SM00449">
    <property type="entry name" value="SPRY"/>
    <property type="match status" value="1"/>
</dbReference>
<evidence type="ECO:0000256" key="1">
    <source>
        <dbReference type="SAM" id="MobiDB-lite"/>
    </source>
</evidence>
<accession>A0A4Y7QMR5</accession>
<dbReference type="SUPFAM" id="SSF49899">
    <property type="entry name" value="Concanavalin A-like lectins/glucanases"/>
    <property type="match status" value="1"/>
</dbReference>
<dbReference type="SMART" id="SM00667">
    <property type="entry name" value="LisH"/>
    <property type="match status" value="1"/>
</dbReference>
<dbReference type="InterPro" id="IPR050618">
    <property type="entry name" value="Ubq-SigPath_Reg"/>
</dbReference>
<dbReference type="PANTHER" id="PTHR12864">
    <property type="entry name" value="RAN BINDING PROTEIN 9-RELATED"/>
    <property type="match status" value="1"/>
</dbReference>
<dbReference type="SMART" id="SM00668">
    <property type="entry name" value="CTLH"/>
    <property type="match status" value="1"/>
</dbReference>
<dbReference type="OrthoDB" id="25503at2759"/>